<feature type="chain" id="PRO_5001760882" description="Cyclic di-GMP-binding protein" evidence="2">
    <location>
        <begin position="24"/>
        <end position="511"/>
    </location>
</feature>
<dbReference type="Proteomes" id="UP000028073">
    <property type="component" value="Unassembled WGS sequence"/>
</dbReference>
<feature type="transmembrane region" description="Helical" evidence="1">
    <location>
        <begin position="466"/>
        <end position="495"/>
    </location>
</feature>
<name>A0A081NGE1_9GAMM</name>
<keyword evidence="1" id="KW-1133">Transmembrane helix</keyword>
<sequence>MSKTNVKALLFFFSAFLLPINQAFSLPSDVESQYKKDFVKWDLKIQPDIYSHLPPPCEKKLRLRSINTGYPISRHSAIFNKIDKMRSSRVIYSKVAPDGIQYFQEVALPDDLTGYQMLAERPVLSMDFVPVVFFKQEGDKCHTDAGFIDLTETDPRAIRVPDCQVEYGIKCLEHVTDRRIIGTFYVNPFYYQDYLNTYMILQQTIEGNGQFLQFNPKYRKAPMAIRVQDQSFSGEPNPKLNLSDSLYEINLRINSDYYSTMTIRGNVFNQNTTDPANTFNTINYNFLLIPYVAFTLTSATQISSVALSSFSIIDKVDDEYCYQYLDYASSPDKFKYSDIPYEKKCNLKLFNNTEHNWTISSAETLLQSEELILNIFDEKDTPITLYLSNGQMSDIKDKFDILNTLYDENISFMFQSSTLQNSTEVYNGNYNMIMLSTSDGEDSQNPIQLNIPNPDFDIPDTTDKDFIITISTLSCSIVAVSAVVLIVAGISLYCLRNSPTPEKAFLLKNLN</sequence>
<dbReference type="RefSeq" id="WP_034837873.1">
    <property type="nucleotide sequence ID" value="NZ_JOKH01000003.1"/>
</dbReference>
<feature type="signal peptide" evidence="2">
    <location>
        <begin position="1"/>
        <end position="23"/>
    </location>
</feature>
<keyword evidence="1" id="KW-0472">Membrane</keyword>
<comment type="caution">
    <text evidence="3">The sequence shown here is derived from an EMBL/GenBank/DDBJ whole genome shotgun (WGS) entry which is preliminary data.</text>
</comment>
<evidence type="ECO:0000256" key="2">
    <source>
        <dbReference type="SAM" id="SignalP"/>
    </source>
</evidence>
<keyword evidence="2" id="KW-0732">Signal</keyword>
<evidence type="ECO:0008006" key="5">
    <source>
        <dbReference type="Google" id="ProtNLM"/>
    </source>
</evidence>
<evidence type="ECO:0000313" key="3">
    <source>
        <dbReference type="EMBL" id="KEQ17514.1"/>
    </source>
</evidence>
<keyword evidence="1" id="KW-0812">Transmembrane</keyword>
<gene>
    <name evidence="3" type="ORF">GZ78_17320</name>
</gene>
<keyword evidence="4" id="KW-1185">Reference proteome</keyword>
<dbReference type="AlphaFoldDB" id="A0A081NGE1"/>
<evidence type="ECO:0000256" key="1">
    <source>
        <dbReference type="SAM" id="Phobius"/>
    </source>
</evidence>
<dbReference type="EMBL" id="JOKH01000003">
    <property type="protein sequence ID" value="KEQ17514.1"/>
    <property type="molecule type" value="Genomic_DNA"/>
</dbReference>
<reference evidence="3 4" key="1">
    <citation type="submission" date="2014-06" db="EMBL/GenBank/DDBJ databases">
        <title>Whole Genome Sequences of Three Symbiotic Endozoicomonas Bacteria.</title>
        <authorList>
            <person name="Neave M.J."/>
            <person name="Apprill A."/>
            <person name="Voolstra C.R."/>
        </authorList>
    </citation>
    <scope>NUCLEOTIDE SEQUENCE [LARGE SCALE GENOMIC DNA]</scope>
    <source>
        <strain evidence="3 4">DSM 25634</strain>
    </source>
</reference>
<protein>
    <recommendedName>
        <fullName evidence="5">Cyclic di-GMP-binding protein</fullName>
    </recommendedName>
</protein>
<accession>A0A081NGE1</accession>
<proteinExistence type="predicted"/>
<evidence type="ECO:0000313" key="4">
    <source>
        <dbReference type="Proteomes" id="UP000028073"/>
    </source>
</evidence>
<organism evidence="3 4">
    <name type="scientific">Endozoicomonas numazuensis</name>
    <dbReference type="NCBI Taxonomy" id="1137799"/>
    <lineage>
        <taxon>Bacteria</taxon>
        <taxon>Pseudomonadati</taxon>
        <taxon>Pseudomonadota</taxon>
        <taxon>Gammaproteobacteria</taxon>
        <taxon>Oceanospirillales</taxon>
        <taxon>Endozoicomonadaceae</taxon>
        <taxon>Endozoicomonas</taxon>
    </lineage>
</organism>